<dbReference type="SUPFAM" id="SSF55048">
    <property type="entry name" value="Probable ACP-binding domain of malonyl-CoA ACP transacylase"/>
    <property type="match status" value="1"/>
</dbReference>
<dbReference type="GO" id="GO:0004312">
    <property type="term" value="F:fatty acid synthase activity"/>
    <property type="evidence" value="ECO:0007669"/>
    <property type="project" value="TreeGrafter"/>
</dbReference>
<dbReference type="GO" id="GO:0016491">
    <property type="term" value="F:oxidoreductase activity"/>
    <property type="evidence" value="ECO:0007669"/>
    <property type="project" value="UniProtKB-KW"/>
</dbReference>
<feature type="domain" description="PKS/mFAS DH" evidence="12">
    <location>
        <begin position="922"/>
        <end position="1221"/>
    </location>
</feature>
<dbReference type="GO" id="GO:0016874">
    <property type="term" value="F:ligase activity"/>
    <property type="evidence" value="ECO:0007669"/>
    <property type="project" value="UniProtKB-KW"/>
</dbReference>
<dbReference type="GO" id="GO:0008168">
    <property type="term" value="F:methyltransferase activity"/>
    <property type="evidence" value="ECO:0007669"/>
    <property type="project" value="UniProtKB-KW"/>
</dbReference>
<dbReference type="PANTHER" id="PTHR43775:SF20">
    <property type="entry name" value="HYBRID PKS-NRPS SYNTHETASE APDA"/>
    <property type="match status" value="1"/>
</dbReference>
<dbReference type="Gene3D" id="3.40.50.150">
    <property type="entry name" value="Vaccinia Virus protein VP39"/>
    <property type="match status" value="1"/>
</dbReference>
<gene>
    <name evidence="13" type="ORF">M406DRAFT_20609</name>
</gene>
<dbReference type="InterPro" id="IPR020807">
    <property type="entry name" value="PKS_DH"/>
</dbReference>
<dbReference type="InterPro" id="IPR014043">
    <property type="entry name" value="Acyl_transferase_dom"/>
</dbReference>
<dbReference type="InterPro" id="IPR001227">
    <property type="entry name" value="Ac_transferase_dom_sf"/>
</dbReference>
<dbReference type="InterPro" id="IPR014030">
    <property type="entry name" value="Ketoacyl_synth_N"/>
</dbReference>
<keyword evidence="14" id="KW-1185">Reference proteome</keyword>
<dbReference type="Pfam" id="PF08659">
    <property type="entry name" value="KR"/>
    <property type="match status" value="1"/>
</dbReference>
<dbReference type="InterPro" id="IPR016036">
    <property type="entry name" value="Malonyl_transacylase_ACP-bd"/>
</dbReference>
<dbReference type="InterPro" id="IPR045851">
    <property type="entry name" value="AMP-bd_C_sf"/>
</dbReference>
<dbReference type="GO" id="GO:0031177">
    <property type="term" value="F:phosphopantetheine binding"/>
    <property type="evidence" value="ECO:0007669"/>
    <property type="project" value="InterPro"/>
</dbReference>
<dbReference type="SMART" id="SM00827">
    <property type="entry name" value="PKS_AT"/>
    <property type="match status" value="1"/>
</dbReference>
<dbReference type="SMART" id="SM00823">
    <property type="entry name" value="PKS_PP"/>
    <property type="match status" value="2"/>
</dbReference>
<dbReference type="Gene3D" id="3.10.129.110">
    <property type="entry name" value="Polyketide synthase dehydratase"/>
    <property type="match status" value="1"/>
</dbReference>
<dbReference type="Gene3D" id="3.30.559.10">
    <property type="entry name" value="Chloramphenicol acetyltransferase-like domain"/>
    <property type="match status" value="1"/>
</dbReference>
<dbReference type="SUPFAM" id="SSF51735">
    <property type="entry name" value="NAD(P)-binding Rossmann-fold domains"/>
    <property type="match status" value="2"/>
</dbReference>
<evidence type="ECO:0000256" key="7">
    <source>
        <dbReference type="ARBA" id="ARBA00023002"/>
    </source>
</evidence>
<dbReference type="GeneID" id="63832594"/>
<dbReference type="GO" id="GO:0006633">
    <property type="term" value="P:fatty acid biosynthetic process"/>
    <property type="evidence" value="ECO:0007669"/>
    <property type="project" value="TreeGrafter"/>
</dbReference>
<dbReference type="Gene3D" id="3.40.50.12780">
    <property type="entry name" value="N-terminal domain of ligase-like"/>
    <property type="match status" value="1"/>
</dbReference>
<dbReference type="InterPro" id="IPR050091">
    <property type="entry name" value="PKS_NRPS_Biosynth_Enz"/>
</dbReference>
<dbReference type="InterPro" id="IPR001242">
    <property type="entry name" value="Condensation_dom"/>
</dbReference>
<dbReference type="InterPro" id="IPR016039">
    <property type="entry name" value="Thiolase-like"/>
</dbReference>
<keyword evidence="1" id="KW-0596">Phosphopantetheine</keyword>
<dbReference type="Proteomes" id="UP000803844">
    <property type="component" value="Unassembled WGS sequence"/>
</dbReference>
<dbReference type="Pfam" id="PF00109">
    <property type="entry name" value="ketoacyl-synt"/>
    <property type="match status" value="1"/>
</dbReference>
<feature type="active site" description="Proton donor; for dehydratase activity" evidence="9">
    <location>
        <position position="1129"/>
    </location>
</feature>
<dbReference type="Pfam" id="PF00698">
    <property type="entry name" value="Acyl_transf_1"/>
    <property type="match status" value="1"/>
</dbReference>
<dbReference type="SUPFAM" id="SSF53901">
    <property type="entry name" value="Thiolase-like"/>
    <property type="match status" value="1"/>
</dbReference>
<name>A0A9P5CM98_CRYP1</name>
<feature type="domain" description="Carrier" evidence="10">
    <location>
        <begin position="2383"/>
        <end position="2457"/>
    </location>
</feature>
<feature type="domain" description="Ketosynthase family 3 (KS3)" evidence="11">
    <location>
        <begin position="5"/>
        <end position="435"/>
    </location>
</feature>
<dbReference type="InterPro" id="IPR013217">
    <property type="entry name" value="Methyltransf_12"/>
</dbReference>
<dbReference type="RefSeq" id="XP_040774016.1">
    <property type="nucleotide sequence ID" value="XM_040915465.1"/>
</dbReference>
<dbReference type="Pfam" id="PF14765">
    <property type="entry name" value="PS-DH"/>
    <property type="match status" value="1"/>
</dbReference>
<dbReference type="Pfam" id="PF02801">
    <property type="entry name" value="Ketoacyl-synt_C"/>
    <property type="match status" value="1"/>
</dbReference>
<keyword evidence="3" id="KW-0436">Ligase</keyword>
<dbReference type="OrthoDB" id="329835at2759"/>
<feature type="region of interest" description="N-terminal hotdog fold" evidence="9">
    <location>
        <begin position="922"/>
        <end position="1059"/>
    </location>
</feature>
<dbReference type="InterPro" id="IPR014031">
    <property type="entry name" value="Ketoacyl_synth_C"/>
</dbReference>
<protein>
    <recommendedName>
        <fullName evidence="15">Carrier domain-containing protein</fullName>
    </recommendedName>
</protein>
<dbReference type="SUPFAM" id="SSF47336">
    <property type="entry name" value="ACP-like"/>
    <property type="match status" value="2"/>
</dbReference>
<keyword evidence="4" id="KW-0489">Methyltransferase</keyword>
<evidence type="ECO:0008006" key="15">
    <source>
        <dbReference type="Google" id="ProtNLM"/>
    </source>
</evidence>
<dbReference type="SUPFAM" id="SSF52151">
    <property type="entry name" value="FabD/lysophospholipase-like"/>
    <property type="match status" value="1"/>
</dbReference>
<dbReference type="PROSITE" id="PS00012">
    <property type="entry name" value="PHOSPHOPANTETHEINE"/>
    <property type="match status" value="1"/>
</dbReference>
<dbReference type="InterPro" id="IPR006162">
    <property type="entry name" value="Ppantetheine_attach_site"/>
</dbReference>
<dbReference type="Pfam" id="PF00550">
    <property type="entry name" value="PP-binding"/>
    <property type="match status" value="1"/>
</dbReference>
<dbReference type="InterPro" id="IPR029063">
    <property type="entry name" value="SAM-dependent_MTases_sf"/>
</dbReference>
<dbReference type="InterPro" id="IPR042099">
    <property type="entry name" value="ANL_N_sf"/>
</dbReference>
<dbReference type="Pfam" id="PF23297">
    <property type="entry name" value="ACP_SdgA_C"/>
    <property type="match status" value="1"/>
</dbReference>
<keyword evidence="5" id="KW-0808">Transferase</keyword>
<dbReference type="InterPro" id="IPR013968">
    <property type="entry name" value="PKS_KR"/>
</dbReference>
<dbReference type="SMART" id="SM00822">
    <property type="entry name" value="PKS_KR"/>
    <property type="match status" value="1"/>
</dbReference>
<dbReference type="PROSITE" id="PS52004">
    <property type="entry name" value="KS3_2"/>
    <property type="match status" value="1"/>
</dbReference>
<evidence type="ECO:0000256" key="4">
    <source>
        <dbReference type="ARBA" id="ARBA00022603"/>
    </source>
</evidence>
<dbReference type="InterPro" id="IPR013120">
    <property type="entry name" value="FAR_NAD-bd"/>
</dbReference>
<feature type="region of interest" description="C-terminal hotdog fold" evidence="9">
    <location>
        <begin position="1074"/>
        <end position="1221"/>
    </location>
</feature>
<evidence type="ECO:0000256" key="1">
    <source>
        <dbReference type="ARBA" id="ARBA00022450"/>
    </source>
</evidence>
<dbReference type="SUPFAM" id="SSF53335">
    <property type="entry name" value="S-adenosyl-L-methionine-dependent methyltransferases"/>
    <property type="match status" value="1"/>
</dbReference>
<dbReference type="SUPFAM" id="SSF56801">
    <property type="entry name" value="Acetyl-CoA synthetase-like"/>
    <property type="match status" value="1"/>
</dbReference>
<dbReference type="InterPro" id="IPR020806">
    <property type="entry name" value="PKS_PP-bd"/>
</dbReference>
<dbReference type="CDD" id="cd19532">
    <property type="entry name" value="C_PKS-NRPS"/>
    <property type="match status" value="1"/>
</dbReference>
<feature type="non-terminal residue" evidence="13">
    <location>
        <position position="3799"/>
    </location>
</feature>
<dbReference type="InterPro" id="IPR009081">
    <property type="entry name" value="PP-bd_ACP"/>
</dbReference>
<dbReference type="SMART" id="SM00825">
    <property type="entry name" value="PKS_KS"/>
    <property type="match status" value="1"/>
</dbReference>
<evidence type="ECO:0000256" key="5">
    <source>
        <dbReference type="ARBA" id="ARBA00022679"/>
    </source>
</evidence>
<dbReference type="EMBL" id="MU032349">
    <property type="protein sequence ID" value="KAF3763037.1"/>
    <property type="molecule type" value="Genomic_DNA"/>
</dbReference>
<dbReference type="Gene3D" id="3.40.366.10">
    <property type="entry name" value="Malonyl-Coenzyme A Acyl Carrier Protein, domain 2"/>
    <property type="match status" value="1"/>
</dbReference>
<dbReference type="CDD" id="cd00833">
    <property type="entry name" value="PKS"/>
    <property type="match status" value="1"/>
</dbReference>
<dbReference type="Pfam" id="PF08242">
    <property type="entry name" value="Methyltransf_12"/>
    <property type="match status" value="1"/>
</dbReference>
<evidence type="ECO:0000256" key="8">
    <source>
        <dbReference type="ARBA" id="ARBA00023268"/>
    </source>
</evidence>
<dbReference type="CDD" id="cd02440">
    <property type="entry name" value="AdoMet_MTases"/>
    <property type="match status" value="1"/>
</dbReference>
<feature type="active site" description="Proton acceptor; for dehydratase activity" evidence="9">
    <location>
        <position position="954"/>
    </location>
</feature>
<evidence type="ECO:0000259" key="11">
    <source>
        <dbReference type="PROSITE" id="PS52004"/>
    </source>
</evidence>
<dbReference type="Pfam" id="PF07993">
    <property type="entry name" value="NAD_binding_4"/>
    <property type="match status" value="1"/>
</dbReference>
<dbReference type="PROSITE" id="PS00455">
    <property type="entry name" value="AMP_BINDING"/>
    <property type="match status" value="1"/>
</dbReference>
<dbReference type="PROSITE" id="PS52019">
    <property type="entry name" value="PKS_MFAS_DH"/>
    <property type="match status" value="1"/>
</dbReference>
<dbReference type="Pfam" id="PF00668">
    <property type="entry name" value="Condensation"/>
    <property type="match status" value="1"/>
</dbReference>
<dbReference type="CDD" id="cd05930">
    <property type="entry name" value="A_NRPS"/>
    <property type="match status" value="1"/>
</dbReference>
<dbReference type="Gene3D" id="3.40.50.720">
    <property type="entry name" value="NAD(P)-binding Rossmann-like Domain"/>
    <property type="match status" value="2"/>
</dbReference>
<dbReference type="InterPro" id="IPR057326">
    <property type="entry name" value="KR_dom"/>
</dbReference>
<dbReference type="InterPro" id="IPR049900">
    <property type="entry name" value="PKS_mFAS_DH"/>
</dbReference>
<reference evidence="13" key="1">
    <citation type="journal article" date="2020" name="Phytopathology">
        <title>Genome sequence of the chestnut blight fungus Cryphonectria parasitica EP155: A fundamental resource for an archetypical invasive plant pathogen.</title>
        <authorList>
            <person name="Crouch J.A."/>
            <person name="Dawe A."/>
            <person name="Aerts A."/>
            <person name="Barry K."/>
            <person name="Churchill A.C.L."/>
            <person name="Grimwood J."/>
            <person name="Hillman B."/>
            <person name="Milgroom M.G."/>
            <person name="Pangilinan J."/>
            <person name="Smith M."/>
            <person name="Salamov A."/>
            <person name="Schmutz J."/>
            <person name="Yadav J."/>
            <person name="Grigoriev I.V."/>
            <person name="Nuss D."/>
        </authorList>
    </citation>
    <scope>NUCLEOTIDE SEQUENCE</scope>
    <source>
        <strain evidence="13">EP155</strain>
    </source>
</reference>
<evidence type="ECO:0000256" key="2">
    <source>
        <dbReference type="ARBA" id="ARBA00022553"/>
    </source>
</evidence>
<dbReference type="InterPro" id="IPR042104">
    <property type="entry name" value="PKS_dehydratase_sf"/>
</dbReference>
<dbReference type="SMART" id="SM00826">
    <property type="entry name" value="PKS_DH"/>
    <property type="match status" value="1"/>
</dbReference>
<accession>A0A9P5CM98</accession>
<dbReference type="InterPro" id="IPR049552">
    <property type="entry name" value="PKS_DH_N"/>
</dbReference>
<dbReference type="InterPro" id="IPR000873">
    <property type="entry name" value="AMP-dep_synth/lig_dom"/>
</dbReference>
<dbReference type="InterPro" id="IPR023213">
    <property type="entry name" value="CAT-like_dom_sf"/>
</dbReference>
<dbReference type="InterPro" id="IPR036736">
    <property type="entry name" value="ACP-like_sf"/>
</dbReference>
<evidence type="ECO:0000256" key="6">
    <source>
        <dbReference type="ARBA" id="ARBA00022737"/>
    </source>
</evidence>
<keyword evidence="7" id="KW-0560">Oxidoreductase</keyword>
<keyword evidence="8" id="KW-0511">Multifunctional enzyme</keyword>
<dbReference type="InterPro" id="IPR049551">
    <property type="entry name" value="PKS_DH_C"/>
</dbReference>
<evidence type="ECO:0000313" key="13">
    <source>
        <dbReference type="EMBL" id="KAF3763037.1"/>
    </source>
</evidence>
<dbReference type="GO" id="GO:0009403">
    <property type="term" value="P:toxin biosynthetic process"/>
    <property type="evidence" value="ECO:0007669"/>
    <property type="project" value="UniProtKB-ARBA"/>
</dbReference>
<evidence type="ECO:0000259" key="12">
    <source>
        <dbReference type="PROSITE" id="PS52019"/>
    </source>
</evidence>
<feature type="domain" description="Carrier" evidence="10">
    <location>
        <begin position="3482"/>
        <end position="3559"/>
    </location>
</feature>
<evidence type="ECO:0000256" key="9">
    <source>
        <dbReference type="PROSITE-ProRule" id="PRU01363"/>
    </source>
</evidence>
<dbReference type="Gene3D" id="3.40.47.10">
    <property type="match status" value="1"/>
</dbReference>
<comment type="caution">
    <text evidence="13">The sequence shown here is derived from an EMBL/GenBank/DDBJ whole genome shotgun (WGS) entry which is preliminary data.</text>
</comment>
<dbReference type="SUPFAM" id="SSF52777">
    <property type="entry name" value="CoA-dependent acyltransferases"/>
    <property type="match status" value="2"/>
</dbReference>
<sequence>MLGSGEPIAIIGTGCQFPGGASTPSKLWDLLREPRDLLKPLEDRFNAQGWHHDSGKYHGHCNVKESYLLDGDGVHRLFDAQFFGINAVEANTMDPQMRLLLETTYEALEAAGQPVEALRGSDTAVYIGMMGNSYKTVMERDLDSIGTYHVSGVARAMMSNRLSYFFDWHGPSFSSLIAVHQAVEQLRSGRSHVAVAAGSNLLLDSPDYVGMSKLEMLSHESRSRMWDQDANGYARGEGVAAVVLKPLSAAIADGDHIECIIRETATNQDGRTPGITMPSATAQAQLMRDCYSRAGLDPTDPAQRPQYFEAHGTGTQAGDHVEAQAITTAFFPGQSSTRHKPSCLFVGGVKTVIGHSESVAGLAGLIKTSLALQHALIPPNLMFNHISPKVEPFYANLQIPTSAVSWPVIGDGVPRRASLNSFGFGGSNAHAILESHTPDRPTPGSVKLTSFTALSSNLAAVCEHLWTDGAHTSMRDLALTLHARRSRLPYGTAIAANTVEDLCNKLQDKCSNSSRQPVGIRSFQRPGDQKHKILGIFTGQGAQSPHMGAALIQSSEKCRSIIDKLERRLSTLPAEDRPAWSLKTELLNADAVSISRATLSQPLCTALQIMQVDLLRAAGVQFSAVVGHSSGEIGAAYCAGWISAEDAICIAYYRGLHSHLAVGSKGQRGAMLAVGTSSEDAQELCDEDEFQGRVSVAAVNSTASVTLSGDDEAIEEIKIIYEDEKKFVRRLKVDKAYHSQHMVPCSRAYLRSLQALDIQVHEARVPWFSSVAGGTLMGSDMASRLAGPYWNDNMVQTVKFMQAIEGAWTSQGPFDMAVEIGPHPALKGPALQTIQDISTANLPYTGVHYRGENAVESFANALGQIWTQLGTVDLLGFDTFITGRPGYEFVTGLPKYAWDHEKEYWHESRYGRAVRTRSDPVHELLGHLTPDSTEQEMRWRNILCPKELPWLKGHALQEQVVFPAAGYVVAAVEAAAAKARSQGLSATLIEVLDLDIGKALAFDSDDTQMETITSMADIPQHGPTKTIEASFRFHAAQTTQKGPLNLLASGHVRVSLGDGDEFVLPPRGQSEHDAYNVGTSEFYDSLANLEYQYDGPFRALSGLRRKLGFATGFISNEPTRMLIHPAVLDAAFQSVLLAHCAPNSGGLWSLHVPKTIRAVRVNPHLCLANTRDGRIPFDCMQPEAMDALEGDVGLFAAHGSQHAMVQVEALQCVPFARAKAQDDRELFAVTVWDVAVPDAEKVAYDGEPTTEQVEVARIMERMAVFFLRQLDCGVPRDSPARFTGAYPYYFEFATHIISLAKDGKLPLWSSEWENDTLDQLSAAYEPHLHSTDVRLLKAVGENIIDIVTGRKQAIEVGMRDGMLSQFYEHAIGMQENTRYLARLVKQVVHRYPHLNVLEVGAGTGGATKAVFQEIGRTFSTYTFTDISSGFFESAKQVFAPFVDKMTFKVLDIGKDARQQGFSEHSYDLIVASAVLHATPNLQDTLRNVRRLLKPGGFLVVLELQFDNLARMGTIFGAFPGWWLGAAEGRTLSPCVDLAQWDHLLRNTGFSGCDTVAPVRNSLVMPPVAVNGNINFLRDPLSAPVSPLGEDALMVHQDLLLLGGSSLLTSRLVGQLKSVLGHYWRAIKTARTLSDVVSMKISSNTTVMGLVELDGPVFEDLNNSDWEALKTLLHDAGTILWVSRGRRAENPYANMLVGLVRSARKEIPTLDIQCFDVEAESALNTRQLAETLLRLRATTMWQRRDGQESMLMTVEPELIQDQSGSLIIPRVISSQEMNDWYNSLQRPISKPASIQDDQENVGIMVDDGQGVFLRQEPMPQGGEQRRIRATHSLCSAVRVARLGFMHLILGQECLSGDQVAVLSSKHTLMFDSDRGLAMPVVVEKGQEAAFVTLLAHHLLSSMILEDLAEEEVVIIHEPKKDFAVVVAEEAERRGVLVQFTSSSTTASEPGWYSIHPASPDRVINAMIPANTAAFLDLSGDDANTLAGARLRSLLPSYCRQCSMRNMFSACTTWAPHGRQLQIVQTRLRDCVSRASAHLAGPGISTTTTVCLDALAQTSHNDPPRLSPLSVIDWSRPASQIPVQVQDAGSQVRFSSSKTYWLAGLSGGLGLLLCEWMVRQGAKYVVISSRRPKVAESWLAKMRSVGAHVKVFACDITDKAAVSELYSTIQSTMPVIAGVCQGAMVLNDTTIRDMSLEALVKVTRPKVEGSLHLGQLFQGTENPLEFFIFFSSAGSVPGQPGQGNYAAANLFMTALAERRRRQGQAASVMHLGPVFGVGYITQQGAHAEVKSVAHVWVPISEQVVCQHFSAAVIAGRPGSSPRPLETTTGLAKVAFPQDAGPFMSHYTQDRATCTMDVSKDRSKVPLQTQLAEAQGRGQVARIIREAFLLKLSILLQSDLAKLEQADPASLRLDEMGLDSLMAVEIRGWFVKTLQVNIPVLKLLSGALVSELVDISVDTMPRTLVPNIDDDAPDLATAKPIRPPTPFTPPVGQAEEKDLLASVPWPGLERVVRLSFSQSLFWFSAAFSDNPANLNLTATFRLTGKMRVEDLKRAVLALGQQHESLRTRFVASDSEPKQGIMKSTALRLEHYTIRDDREVDLYTNDIHSHVYDLESGKTVRLALVSRSATQHFFIIGVHHLAMDGASFQPLMRDLLSHYTQRHQEIRTMQYADFSEHQHSTLASGGFKDELDFWRTELADLPPTLPILRMSTLASRPKLQAYGNKAVDMWIKPDTKVRIQALCRRCRATPFHFYLAVFRVLLWRYSGAEEFSIGIGDANRTEDALMDTIGDLVNMLPLVFQTQGAVQFDALVQETRAKTHSALANSRVPFQLLLKELGVSRSAVTTPIFQAFIDYRLGRGETMRWGDCELELQQFRPSKLAYDVAMDIVDNADGDCHLTFVVRDDLYSQEDVEQLAKSYVLLASAFASQPDKALKEVDIFDEVEIEEALNLGRGPLYQSRHWGTTAIHRIDDMADKYSGRTAVISEDGSTETYESIVHHNVHRIASALLAAGVTQGSRVAVLQEVTPGWVSSILAIMRVGATYLPLDVGTPWARLSAMVQDAQPQAVLVDAFTRHNVGELQRNGLQVVDVSSLGPGQQVPISATSDGVATILYTSGSSGTPKGIVLRHRGVSSWLEPCGMLYGFRPSGEVVLQQSSQGFDMSLMQILTALCFGGSVVLLPRRLRGDARAISDIITRHGITHTFGTPSEYLSWLRYGDSEALRTSSWKTALVGGEVLAQAVLMEFAALDKADLRFHHMYGTTESTFCATVSELEYTRELSKPTASGVSQPGYAAGVALPSYSVYILDEQKRPLRAGMQGEIYIGGAGVGDGYLNMPRLTAETFLADPFATADDLARGWTMMQRTGDLGRWSRAVHHGAVLVEGRISGDTMVKLRGLRVDLREVEGEILRAGAGMLAEAVVSILRASADTPEFLVAHVVPGPLLAQEKGSLELHLPLMSSGKLDRKAVAALPLPKDESEADGVVVLLTATEEKLKAVWEDVLSHDLASVHSITPDTDFFHIGGTSLVLLHLRETIQTRFGVALSLVDLFEASVLSSMAHRIQGQVDAAEVIDWEEETALRPCMAQLDSALLQHVPPSQSRVVILTGGSGNLGKGLIRAMIADPTIKEIHCLGVRNAAKRTDMQGLEKVTLYEGDLQQPRIGLAESVLHDLFSRADLIIHNGADISYMKTYPSLRQSNFLVCKDLIQWSLPRMVPFHFISSAGVGNFAPPGAPLYASSLAASPPPTDGSHGYTAGKWASEVFLEKLAARHPRWPVCVHRPTLILRDDIPALDGAHNLLGYSRRMGA</sequence>
<dbReference type="Gene3D" id="3.30.300.30">
    <property type="match status" value="1"/>
</dbReference>
<dbReference type="PROSITE" id="PS50075">
    <property type="entry name" value="CARRIER"/>
    <property type="match status" value="2"/>
</dbReference>
<organism evidence="13 14">
    <name type="scientific">Cryphonectria parasitica (strain ATCC 38755 / EP155)</name>
    <dbReference type="NCBI Taxonomy" id="660469"/>
    <lineage>
        <taxon>Eukaryota</taxon>
        <taxon>Fungi</taxon>
        <taxon>Dikarya</taxon>
        <taxon>Ascomycota</taxon>
        <taxon>Pezizomycotina</taxon>
        <taxon>Sordariomycetes</taxon>
        <taxon>Sordariomycetidae</taxon>
        <taxon>Diaporthales</taxon>
        <taxon>Cryphonectriaceae</taxon>
        <taxon>Cryphonectria-Endothia species complex</taxon>
        <taxon>Cryphonectria</taxon>
    </lineage>
</organism>
<keyword evidence="2" id="KW-0597">Phosphoprotein</keyword>
<dbReference type="InterPro" id="IPR016035">
    <property type="entry name" value="Acyl_Trfase/lysoPLipase"/>
</dbReference>
<keyword evidence="6" id="KW-0677">Repeat</keyword>
<dbReference type="InterPro" id="IPR020841">
    <property type="entry name" value="PKS_Beta-ketoAc_synthase_dom"/>
</dbReference>
<proteinExistence type="predicted"/>
<dbReference type="Gene3D" id="3.30.559.30">
    <property type="entry name" value="Nonribosomal peptide synthetase, condensation domain"/>
    <property type="match status" value="1"/>
</dbReference>
<dbReference type="InterPro" id="IPR036291">
    <property type="entry name" value="NAD(P)-bd_dom_sf"/>
</dbReference>
<dbReference type="GO" id="GO:0032259">
    <property type="term" value="P:methylation"/>
    <property type="evidence" value="ECO:0007669"/>
    <property type="project" value="UniProtKB-KW"/>
</dbReference>
<dbReference type="Gene3D" id="1.10.1200.10">
    <property type="entry name" value="ACP-like"/>
    <property type="match status" value="1"/>
</dbReference>
<evidence type="ECO:0000313" key="14">
    <source>
        <dbReference type="Proteomes" id="UP000803844"/>
    </source>
</evidence>
<dbReference type="PANTHER" id="PTHR43775">
    <property type="entry name" value="FATTY ACID SYNTHASE"/>
    <property type="match status" value="1"/>
</dbReference>
<dbReference type="InterPro" id="IPR020845">
    <property type="entry name" value="AMP-binding_CS"/>
</dbReference>
<evidence type="ECO:0000259" key="10">
    <source>
        <dbReference type="PROSITE" id="PS50075"/>
    </source>
</evidence>
<dbReference type="Pfam" id="PF00501">
    <property type="entry name" value="AMP-binding"/>
    <property type="match status" value="1"/>
</dbReference>
<evidence type="ECO:0000256" key="3">
    <source>
        <dbReference type="ARBA" id="ARBA00022598"/>
    </source>
</evidence>
<dbReference type="Pfam" id="PF21089">
    <property type="entry name" value="PKS_DH_N"/>
    <property type="match status" value="1"/>
</dbReference>